<protein>
    <submittedName>
        <fullName evidence="1">Uncharacterized protein</fullName>
    </submittedName>
</protein>
<evidence type="ECO:0000313" key="2">
    <source>
        <dbReference type="Proteomes" id="UP000290649"/>
    </source>
</evidence>
<accession>A0A4Q0VTW4</accession>
<dbReference type="EMBL" id="QOUX01000027">
    <property type="protein sequence ID" value="RXJ02080.1"/>
    <property type="molecule type" value="Genomic_DNA"/>
</dbReference>
<dbReference type="Proteomes" id="UP000290649">
    <property type="component" value="Unassembled WGS sequence"/>
</dbReference>
<comment type="caution">
    <text evidence="1">The sequence shown here is derived from an EMBL/GenBank/DDBJ whole genome shotgun (WGS) entry which is preliminary data.</text>
</comment>
<evidence type="ECO:0000313" key="1">
    <source>
        <dbReference type="EMBL" id="RXJ02080.1"/>
    </source>
</evidence>
<dbReference type="AlphaFoldDB" id="A0A4Q0VTW4"/>
<name>A0A4Q0VTW4_9BACI</name>
<proteinExistence type="predicted"/>
<organism evidence="1 2">
    <name type="scientific">Anaerobacillus alkaliphilus</name>
    <dbReference type="NCBI Taxonomy" id="1548597"/>
    <lineage>
        <taxon>Bacteria</taxon>
        <taxon>Bacillati</taxon>
        <taxon>Bacillota</taxon>
        <taxon>Bacilli</taxon>
        <taxon>Bacillales</taxon>
        <taxon>Bacillaceae</taxon>
        <taxon>Anaerobacillus</taxon>
    </lineage>
</organism>
<sequence>MSGSLMIILAVLIIFVVTALALRGSKNPPEDLKVEKTCKSCMNTIPEGYTKALCPHCSKFLM</sequence>
<dbReference type="RefSeq" id="WP_129077793.1">
    <property type="nucleotide sequence ID" value="NZ_QOUX01000027.1"/>
</dbReference>
<keyword evidence="2" id="KW-1185">Reference proteome</keyword>
<reference evidence="1 2" key="1">
    <citation type="journal article" date="2019" name="Int. J. Syst. Evol. Microbiol.">
        <title>Anaerobacillus alkaliphilus sp. nov., a novel alkaliphilic and moderately halophilic bacterium.</title>
        <authorList>
            <person name="Borsodi A.K."/>
            <person name="Aszalos J.M."/>
            <person name="Bihari P."/>
            <person name="Nagy I."/>
            <person name="Schumann P."/>
            <person name="Sproer C."/>
            <person name="Kovacs A.L."/>
            <person name="Boka K."/>
            <person name="Dobosy P."/>
            <person name="Ovari M."/>
            <person name="Szili-Kovacs T."/>
            <person name="Toth E."/>
        </authorList>
    </citation>
    <scope>NUCLEOTIDE SEQUENCE [LARGE SCALE GENOMIC DNA]</scope>
    <source>
        <strain evidence="1 2">B16-10</strain>
    </source>
</reference>
<dbReference type="OrthoDB" id="2884420at2"/>
<gene>
    <name evidence="1" type="ORF">DS745_08295</name>
</gene>